<name>A0A6S6T9N8_9GAMM</name>
<evidence type="ECO:0008006" key="3">
    <source>
        <dbReference type="Google" id="ProtNLM"/>
    </source>
</evidence>
<dbReference type="AlphaFoldDB" id="A0A6S6T9N8"/>
<dbReference type="EMBL" id="CACVAV010000242">
    <property type="protein sequence ID" value="CAA6814946.1"/>
    <property type="molecule type" value="Genomic_DNA"/>
</dbReference>
<dbReference type="SUPFAM" id="SSF58113">
    <property type="entry name" value="Apolipoprotein A-I"/>
    <property type="match status" value="1"/>
</dbReference>
<feature type="coiled-coil region" evidence="1">
    <location>
        <begin position="3"/>
        <end position="30"/>
    </location>
</feature>
<accession>A0A6S6T9N8</accession>
<evidence type="ECO:0000313" key="2">
    <source>
        <dbReference type="EMBL" id="CAA6814946.1"/>
    </source>
</evidence>
<evidence type="ECO:0000256" key="1">
    <source>
        <dbReference type="SAM" id="Coils"/>
    </source>
</evidence>
<dbReference type="Gene3D" id="1.20.120.20">
    <property type="entry name" value="Apolipoprotein"/>
    <property type="match status" value="1"/>
</dbReference>
<reference evidence="2" key="1">
    <citation type="submission" date="2020-01" db="EMBL/GenBank/DDBJ databases">
        <authorList>
            <person name="Meier V. D."/>
            <person name="Meier V D."/>
        </authorList>
    </citation>
    <scope>NUCLEOTIDE SEQUENCE</scope>
    <source>
        <strain evidence="2">HLG_WM_MAG_08</strain>
    </source>
</reference>
<keyword evidence="1" id="KW-0175">Coiled coil</keyword>
<organism evidence="2">
    <name type="scientific">uncultured Thiotrichaceae bacterium</name>
    <dbReference type="NCBI Taxonomy" id="298394"/>
    <lineage>
        <taxon>Bacteria</taxon>
        <taxon>Pseudomonadati</taxon>
        <taxon>Pseudomonadota</taxon>
        <taxon>Gammaproteobacteria</taxon>
        <taxon>Thiotrichales</taxon>
        <taxon>Thiotrichaceae</taxon>
        <taxon>environmental samples</taxon>
    </lineage>
</organism>
<protein>
    <recommendedName>
        <fullName evidence="3">DUF883 domain-containing protein</fullName>
    </recommendedName>
</protein>
<gene>
    <name evidence="2" type="ORF">HELGO_WM44544</name>
</gene>
<proteinExistence type="predicted"/>
<sequence>MPTTKANQAAEDLREEFETLRKEVSEMMALLKDKGGSYAEEMGGKMEEKLDTYQEKAREGTEAAYEKGSEGIEAIGNRVRKNPVASLCVAFGVGYVISKLMDQGK</sequence>